<evidence type="ECO:0000256" key="5">
    <source>
        <dbReference type="ARBA" id="ARBA00022692"/>
    </source>
</evidence>
<keyword evidence="8 12" id="KW-0406">Ion transport</keyword>
<feature type="transmembrane region" description="Helical" evidence="13">
    <location>
        <begin position="6"/>
        <end position="24"/>
    </location>
</feature>
<evidence type="ECO:0000256" key="4">
    <source>
        <dbReference type="ARBA" id="ARBA00022547"/>
    </source>
</evidence>
<evidence type="ECO:0000313" key="14">
    <source>
        <dbReference type="EMBL" id="BAW15966.1"/>
    </source>
</evidence>
<evidence type="ECO:0000256" key="13">
    <source>
        <dbReference type="SAM" id="Phobius"/>
    </source>
</evidence>
<dbReference type="RefSeq" id="YP_009331673.1">
    <property type="nucleotide sequence ID" value="NC_032362.1"/>
</dbReference>
<keyword evidence="4 12" id="KW-0138">CF(0)</keyword>
<dbReference type="EMBL" id="AB830616">
    <property type="protein sequence ID" value="BAW15966.1"/>
    <property type="molecule type" value="Genomic_DNA"/>
</dbReference>
<evidence type="ECO:0000256" key="1">
    <source>
        <dbReference type="ARBA" id="ARBA00004304"/>
    </source>
</evidence>
<dbReference type="GeneID" id="30688210"/>
<evidence type="ECO:0000313" key="15">
    <source>
        <dbReference type="EMBL" id="BCD56016.1"/>
    </source>
</evidence>
<evidence type="ECO:0000256" key="12">
    <source>
        <dbReference type="RuleBase" id="RU003661"/>
    </source>
</evidence>
<dbReference type="CTD" id="4509"/>
<comment type="similarity">
    <text evidence="2 12">Belongs to the ATPase protein 8 family.</text>
</comment>
<accession>A0A1L7MRW9</accession>
<evidence type="ECO:0000256" key="2">
    <source>
        <dbReference type="ARBA" id="ARBA00008892"/>
    </source>
</evidence>
<keyword evidence="5 12" id="KW-0812">Transmembrane</keyword>
<evidence type="ECO:0000256" key="10">
    <source>
        <dbReference type="ARBA" id="ARBA00023136"/>
    </source>
</evidence>
<dbReference type="PANTHER" id="PTHR39937">
    <property type="entry name" value="ATP SYNTHASE PROTEIN 8"/>
    <property type="match status" value="1"/>
</dbReference>
<evidence type="ECO:0000256" key="11">
    <source>
        <dbReference type="ARBA" id="ARBA00023310"/>
    </source>
</evidence>
<dbReference type="EMBL" id="LC541471">
    <property type="protein sequence ID" value="BCD56016.1"/>
    <property type="molecule type" value="Genomic_DNA"/>
</dbReference>
<keyword evidence="6 12" id="KW-0375">Hydrogen ion transport</keyword>
<comment type="subcellular location">
    <subcellularLocation>
        <location evidence="1 12">Mitochondrion membrane</location>
        <topology evidence="1 12">Single-pass membrane protein</topology>
    </subcellularLocation>
</comment>
<keyword evidence="11" id="KW-0066">ATP synthesis</keyword>
<dbReference type="AlphaFoldDB" id="A0A1L7MRW9"/>
<dbReference type="InterPro" id="IPR001421">
    <property type="entry name" value="ATP8_metazoa"/>
</dbReference>
<organism evidence="14">
    <name type="scientific">Butastur indicus</name>
    <name type="common">Grey-faced buzzard</name>
    <dbReference type="NCBI Taxonomy" id="335207"/>
    <lineage>
        <taxon>Eukaryota</taxon>
        <taxon>Metazoa</taxon>
        <taxon>Chordata</taxon>
        <taxon>Craniata</taxon>
        <taxon>Vertebrata</taxon>
        <taxon>Euteleostomi</taxon>
        <taxon>Archelosauria</taxon>
        <taxon>Archosauria</taxon>
        <taxon>Dinosauria</taxon>
        <taxon>Saurischia</taxon>
        <taxon>Theropoda</taxon>
        <taxon>Coelurosauria</taxon>
        <taxon>Aves</taxon>
        <taxon>Neognathae</taxon>
        <taxon>Neoaves</taxon>
        <taxon>Telluraves</taxon>
        <taxon>Accipitrimorphae</taxon>
        <taxon>Accipitriformes</taxon>
        <taxon>Accipitridae</taxon>
        <taxon>Accipitrinae</taxon>
        <taxon>Butastur</taxon>
    </lineage>
</organism>
<keyword evidence="9 12" id="KW-0496">Mitochondrion</keyword>
<evidence type="ECO:0000256" key="9">
    <source>
        <dbReference type="ARBA" id="ARBA00023128"/>
    </source>
</evidence>
<evidence type="ECO:0000256" key="3">
    <source>
        <dbReference type="ARBA" id="ARBA00022448"/>
    </source>
</evidence>
<keyword evidence="7 13" id="KW-1133">Transmembrane helix</keyword>
<evidence type="ECO:0000256" key="7">
    <source>
        <dbReference type="ARBA" id="ARBA00022989"/>
    </source>
</evidence>
<reference evidence="14" key="1">
    <citation type="submission" date="2013-07" db="EMBL/GenBank/DDBJ databases">
        <title>Complete mitochondrial genome sequences of two buzzard species (Butastur indicus and Butastur liventer) and phylogenetic relationships of genus Butastur.</title>
        <authorList>
            <person name="Nagai K."/>
            <person name="Azuma A."/>
            <person name="Onoue M."/>
            <person name="Kasorndorkbua C."/>
        </authorList>
    </citation>
    <scope>NUCLEOTIDE SEQUENCE</scope>
</reference>
<gene>
    <name evidence="14" type="primary">ATP8</name>
</gene>
<geneLocation type="mitochondrion" evidence="14"/>
<keyword evidence="3 12" id="KW-0813">Transport</keyword>
<name>A0A1L7MRW9_9AVES</name>
<dbReference type="GO" id="GO:0031966">
    <property type="term" value="C:mitochondrial membrane"/>
    <property type="evidence" value="ECO:0007669"/>
    <property type="project" value="UniProtKB-SubCell"/>
</dbReference>
<protein>
    <recommendedName>
        <fullName evidence="12">ATP synthase complex subunit 8</fullName>
    </recommendedName>
</protein>
<sequence>MPQLNPTPWFLILVLSWLTFTLIIQPKLLPFISSNIPSSKLTTAAPAPSWNWPWT</sequence>
<evidence type="ECO:0000256" key="6">
    <source>
        <dbReference type="ARBA" id="ARBA00022781"/>
    </source>
</evidence>
<keyword evidence="10 13" id="KW-0472">Membrane</keyword>
<evidence type="ECO:0000256" key="8">
    <source>
        <dbReference type="ARBA" id="ARBA00023065"/>
    </source>
</evidence>
<dbReference type="Pfam" id="PF00895">
    <property type="entry name" value="ATP-synt_8"/>
    <property type="match status" value="1"/>
</dbReference>
<dbReference type="GO" id="GO:0015078">
    <property type="term" value="F:proton transmembrane transporter activity"/>
    <property type="evidence" value="ECO:0007669"/>
    <property type="project" value="InterPro"/>
</dbReference>
<dbReference type="PANTHER" id="PTHR39937:SF1">
    <property type="entry name" value="ATP SYNTHASE PROTEIN 8"/>
    <property type="match status" value="1"/>
</dbReference>
<dbReference type="InterPro" id="IPR050635">
    <property type="entry name" value="ATPase_protein_8"/>
</dbReference>
<dbReference type="GO" id="GO:0015986">
    <property type="term" value="P:proton motive force-driven ATP synthesis"/>
    <property type="evidence" value="ECO:0007669"/>
    <property type="project" value="InterPro"/>
</dbReference>
<proteinExistence type="inferred from homology"/>
<dbReference type="GO" id="GO:0045259">
    <property type="term" value="C:proton-transporting ATP synthase complex"/>
    <property type="evidence" value="ECO:0007669"/>
    <property type="project" value="UniProtKB-KW"/>
</dbReference>
<reference evidence="15" key="2">
    <citation type="submission" date="2020-04" db="EMBL/GenBank/DDBJ databases">
        <title>Mitochondrial Genome Project of Endangered Birds in Japan by Yamashina Institute for Ornithology.</title>
        <authorList>
            <person name="Yamamoto Y."/>
            <person name="Kakizawa R."/>
            <person name="Yamagishi S."/>
            <person name="Asai S."/>
            <person name="Saitoh T."/>
        </authorList>
    </citation>
    <scope>NUCLEOTIDE SEQUENCE</scope>
    <source>
        <strain evidence="15">2004-0171</strain>
        <tissue evidence="15">Muscle</tissue>
    </source>
</reference>